<dbReference type="PANTHER" id="PTHR40114:SF1">
    <property type="entry name" value="SLR0698 PROTEIN"/>
    <property type="match status" value="1"/>
</dbReference>
<dbReference type="EMBL" id="CP137573">
    <property type="protein sequence ID" value="WOX25987.1"/>
    <property type="molecule type" value="Genomic_DNA"/>
</dbReference>
<dbReference type="Pfam" id="PF01928">
    <property type="entry name" value="CYTH"/>
    <property type="match status" value="1"/>
</dbReference>
<dbReference type="Gene3D" id="2.40.320.10">
    <property type="entry name" value="Hypothetical Protein Pfu-838710-001"/>
    <property type="match status" value="1"/>
</dbReference>
<reference evidence="2 3" key="1">
    <citation type="submission" date="2023-10" db="EMBL/GenBank/DDBJ databases">
        <title>The genome sequence of Streptomyces sp. HUAS YS2.</title>
        <authorList>
            <person name="Mo P."/>
        </authorList>
    </citation>
    <scope>NUCLEOTIDE SEQUENCE [LARGE SCALE GENOMIC DNA]</scope>
    <source>
        <strain evidence="2 3">HUAS YS2</strain>
    </source>
</reference>
<dbReference type="RefSeq" id="WP_318108828.1">
    <property type="nucleotide sequence ID" value="NZ_CP137573.1"/>
</dbReference>
<organism evidence="2 3">
    <name type="scientific">Streptomyces solicathayae</name>
    <dbReference type="NCBI Taxonomy" id="3081768"/>
    <lineage>
        <taxon>Bacteria</taxon>
        <taxon>Bacillati</taxon>
        <taxon>Actinomycetota</taxon>
        <taxon>Actinomycetes</taxon>
        <taxon>Kitasatosporales</taxon>
        <taxon>Streptomycetaceae</taxon>
        <taxon>Streptomyces</taxon>
    </lineage>
</organism>
<dbReference type="SMART" id="SM01118">
    <property type="entry name" value="CYTH"/>
    <property type="match status" value="1"/>
</dbReference>
<proteinExistence type="predicted"/>
<dbReference type="SUPFAM" id="SSF55154">
    <property type="entry name" value="CYTH-like phosphatases"/>
    <property type="match status" value="1"/>
</dbReference>
<keyword evidence="3" id="KW-1185">Reference proteome</keyword>
<dbReference type="Proteomes" id="UP001301731">
    <property type="component" value="Chromosome"/>
</dbReference>
<dbReference type="InterPro" id="IPR012042">
    <property type="entry name" value="NeuTTM/CthTTM-like"/>
</dbReference>
<protein>
    <submittedName>
        <fullName evidence="2">CYTH domain-containing protein</fullName>
    </submittedName>
</protein>
<name>A0ABZ0M2J6_9ACTN</name>
<dbReference type="InterPro" id="IPR023577">
    <property type="entry name" value="CYTH_domain"/>
</dbReference>
<sequence length="179" mass="19877">MVPLEIERKFLVREGWSIPEGSTRVVIRQAYLTDAESNIEVRLRAKDDAFLMTVKAPRSDGGPSVNVRQEVEFPVPQTVFDQLWELAPDRLDKERWTVALDAAGTTASVDVYTGVLAGLRVVEIEFDDVEQARDFIVPDWFGEDVTGRAEWGNRQLSRGVPPVVDPVAGTTSAPPAVRD</sequence>
<gene>
    <name evidence="2" type="ORF">R2D22_33235</name>
</gene>
<dbReference type="PROSITE" id="PS51707">
    <property type="entry name" value="CYTH"/>
    <property type="match status" value="1"/>
</dbReference>
<evidence type="ECO:0000313" key="2">
    <source>
        <dbReference type="EMBL" id="WOX25987.1"/>
    </source>
</evidence>
<dbReference type="InterPro" id="IPR033469">
    <property type="entry name" value="CYTH-like_dom_sf"/>
</dbReference>
<evidence type="ECO:0000259" key="1">
    <source>
        <dbReference type="PROSITE" id="PS51707"/>
    </source>
</evidence>
<evidence type="ECO:0000313" key="3">
    <source>
        <dbReference type="Proteomes" id="UP001301731"/>
    </source>
</evidence>
<accession>A0ABZ0M2J6</accession>
<dbReference type="PIRSF" id="PIRSF016487">
    <property type="entry name" value="CYTH_UCP016487"/>
    <property type="match status" value="1"/>
</dbReference>
<dbReference type="PANTHER" id="PTHR40114">
    <property type="entry name" value="SLR0698 PROTEIN"/>
    <property type="match status" value="1"/>
</dbReference>
<feature type="domain" description="CYTH" evidence="1">
    <location>
        <begin position="3"/>
        <end position="159"/>
    </location>
</feature>